<dbReference type="EMBL" id="JBAWTH010000016">
    <property type="protein sequence ID" value="KAL2288540.1"/>
    <property type="molecule type" value="Genomic_DNA"/>
</dbReference>
<evidence type="ECO:0000313" key="2">
    <source>
        <dbReference type="Proteomes" id="UP001600888"/>
    </source>
</evidence>
<keyword evidence="2" id="KW-1185">Reference proteome</keyword>
<evidence type="ECO:0000313" key="1">
    <source>
        <dbReference type="EMBL" id="KAL2288540.1"/>
    </source>
</evidence>
<proteinExistence type="predicted"/>
<accession>A0ABR4F1I0</accession>
<name>A0ABR4F1I0_9PEZI</name>
<reference evidence="1 2" key="1">
    <citation type="submission" date="2024-03" db="EMBL/GenBank/DDBJ databases">
        <title>A high-quality draft genome sequence of Diaporthe vaccinii, a causative agent of upright dieback and viscid rot disease in cranberry plants.</title>
        <authorList>
            <person name="Sarrasin M."/>
            <person name="Lang B.F."/>
            <person name="Burger G."/>
        </authorList>
    </citation>
    <scope>NUCLEOTIDE SEQUENCE [LARGE SCALE GENOMIC DNA]</scope>
    <source>
        <strain evidence="1 2">IS7</strain>
    </source>
</reference>
<comment type="caution">
    <text evidence="1">The sequence shown here is derived from an EMBL/GenBank/DDBJ whole genome shotgun (WGS) entry which is preliminary data.</text>
</comment>
<organism evidence="1 2">
    <name type="scientific">Diaporthe vaccinii</name>
    <dbReference type="NCBI Taxonomy" id="105482"/>
    <lineage>
        <taxon>Eukaryota</taxon>
        <taxon>Fungi</taxon>
        <taxon>Dikarya</taxon>
        <taxon>Ascomycota</taxon>
        <taxon>Pezizomycotina</taxon>
        <taxon>Sordariomycetes</taxon>
        <taxon>Sordariomycetidae</taxon>
        <taxon>Diaporthales</taxon>
        <taxon>Diaporthaceae</taxon>
        <taxon>Diaporthe</taxon>
        <taxon>Diaporthe eres species complex</taxon>
    </lineage>
</organism>
<gene>
    <name evidence="1" type="ORF">FJTKL_03909</name>
</gene>
<sequence>MFNTYQDQNEPLTGCLLETPSSICVVRTLVNPLQDFLFGVLWLSIHPRHYATHAAVSSISISASCSRMMRSRPTRTRSTILTHYKRAMMRFRTGRG</sequence>
<protein>
    <submittedName>
        <fullName evidence="1">Uncharacterized protein</fullName>
    </submittedName>
</protein>
<dbReference type="Proteomes" id="UP001600888">
    <property type="component" value="Unassembled WGS sequence"/>
</dbReference>